<dbReference type="HOGENOM" id="CLU_175044_1_0_1"/>
<evidence type="ECO:0000256" key="5">
    <source>
        <dbReference type="ARBA" id="ARBA00039509"/>
    </source>
</evidence>
<dbReference type="FunCoup" id="F6X6D6">
    <property type="interactions" value="139"/>
</dbReference>
<evidence type="ECO:0000256" key="4">
    <source>
        <dbReference type="ARBA" id="ARBA00038205"/>
    </source>
</evidence>
<reference evidence="6 7" key="1">
    <citation type="journal article" date="2008" name="Nature">
        <title>Genome analysis of the platypus reveals unique signatures of evolution.</title>
        <authorList>
            <person name="Warren W.C."/>
            <person name="Hillier L.W."/>
            <person name="Marshall Graves J.A."/>
            <person name="Birney E."/>
            <person name="Ponting C.P."/>
            <person name="Grutzner F."/>
            <person name="Belov K."/>
            <person name="Miller W."/>
            <person name="Clarke L."/>
            <person name="Chinwalla A.T."/>
            <person name="Yang S.P."/>
            <person name="Heger A."/>
            <person name="Locke D.P."/>
            <person name="Miethke P."/>
            <person name="Waters P.D."/>
            <person name="Veyrunes F."/>
            <person name="Fulton L."/>
            <person name="Fulton B."/>
            <person name="Graves T."/>
            <person name="Wallis J."/>
            <person name="Puente X.S."/>
            <person name="Lopez-Otin C."/>
            <person name="Ordonez G.R."/>
            <person name="Eichler E.E."/>
            <person name="Chen L."/>
            <person name="Cheng Z."/>
            <person name="Deakin J.E."/>
            <person name="Alsop A."/>
            <person name="Thompson K."/>
            <person name="Kirby P."/>
            <person name="Papenfuss A.T."/>
            <person name="Wakefield M.J."/>
            <person name="Olender T."/>
            <person name="Lancet D."/>
            <person name="Huttley G.A."/>
            <person name="Smit A.F."/>
            <person name="Pask A."/>
            <person name="Temple-Smith P."/>
            <person name="Batzer M.A."/>
            <person name="Walker J.A."/>
            <person name="Konkel M.K."/>
            <person name="Harris R.S."/>
            <person name="Whittington C.M."/>
            <person name="Wong E.S."/>
            <person name="Gemmell N.J."/>
            <person name="Buschiazzo E."/>
            <person name="Vargas Jentzsch I.M."/>
            <person name="Merkel A."/>
            <person name="Schmitz J."/>
            <person name="Zemann A."/>
            <person name="Churakov G."/>
            <person name="Kriegs J.O."/>
            <person name="Brosius J."/>
            <person name="Murchison E.P."/>
            <person name="Sachidanandam R."/>
            <person name="Smith C."/>
            <person name="Hannon G.J."/>
            <person name="Tsend-Ayush E."/>
            <person name="McMillan D."/>
            <person name="Attenborough R."/>
            <person name="Rens W."/>
            <person name="Ferguson-Smith M."/>
            <person name="Lefevre C.M."/>
            <person name="Sharp J.A."/>
            <person name="Nicholas K.R."/>
            <person name="Ray D.A."/>
            <person name="Kube M."/>
            <person name="Reinhardt R."/>
            <person name="Pringle T.H."/>
            <person name="Taylor J."/>
            <person name="Jones R.C."/>
            <person name="Nixon B."/>
            <person name="Dacheux J.L."/>
            <person name="Niwa H."/>
            <person name="Sekita Y."/>
            <person name="Huang X."/>
            <person name="Stark A."/>
            <person name="Kheradpour P."/>
            <person name="Kellis M."/>
            <person name="Flicek P."/>
            <person name="Chen Y."/>
            <person name="Webber C."/>
            <person name="Hardison R."/>
            <person name="Nelson J."/>
            <person name="Hallsworth-Pepin K."/>
            <person name="Delehaunty K."/>
            <person name="Markovic C."/>
            <person name="Minx P."/>
            <person name="Feng Y."/>
            <person name="Kremitzki C."/>
            <person name="Mitreva M."/>
            <person name="Glasscock J."/>
            <person name="Wylie T."/>
            <person name="Wohldmann P."/>
            <person name="Thiru P."/>
            <person name="Nhan M.N."/>
            <person name="Pohl C.S."/>
            <person name="Smith S.M."/>
            <person name="Hou S."/>
            <person name="Nefedov M."/>
            <person name="de Jong P.J."/>
            <person name="Renfree M.B."/>
            <person name="Mardis E.R."/>
            <person name="Wilson R.K."/>
        </authorList>
    </citation>
    <scope>NUCLEOTIDE SEQUENCE [LARGE SCALE GENOMIC DNA]</scope>
    <source>
        <strain evidence="6 7">Glennie</strain>
    </source>
</reference>
<dbReference type="InterPro" id="IPR009069">
    <property type="entry name" value="Cys_alpha_HP_mot_SF"/>
</dbReference>
<dbReference type="GeneTree" id="ENSGT00390000001029"/>
<dbReference type="PANTHER" id="PTHR46811">
    <property type="entry name" value="COILED-COIL-HELIX-COILED-COIL-HELIX DOMAIN-CONTAINING PROTEIN 7"/>
    <property type="match status" value="1"/>
</dbReference>
<protein>
    <recommendedName>
        <fullName evidence="5">Coiled-coil-helix-coiled-coil-helix domain-containing protein 7</fullName>
    </recommendedName>
</protein>
<sequence>KKSTRMPVVVRKLKDPDVNPCLAESDASNRCMNDHNYDRDRCVVHFLKYKNCKRFWNSVMAQRRRNGVHPPLPTAAEREEMLRAMGERPY</sequence>
<keyword evidence="2" id="KW-0496">Mitochondrion</keyword>
<dbReference type="Bgee" id="ENSOANG00000005504">
    <property type="expression patterns" value="Expressed in ovary and 8 other cell types or tissues"/>
</dbReference>
<dbReference type="InterPro" id="IPR051040">
    <property type="entry name" value="COX23"/>
</dbReference>
<comment type="similarity">
    <text evidence="4">Belongs to the CHCHD7 family.</text>
</comment>
<evidence type="ECO:0000256" key="1">
    <source>
        <dbReference type="ARBA" id="ARBA00004569"/>
    </source>
</evidence>
<keyword evidence="3" id="KW-1015">Disulfide bond</keyword>
<dbReference type="SUPFAM" id="SSF47072">
    <property type="entry name" value="Cysteine alpha-hairpin motif"/>
    <property type="match status" value="1"/>
</dbReference>
<dbReference type="AlphaFoldDB" id="F6X6D6"/>
<dbReference type="Ensembl" id="ENSOANT00000008748.4">
    <property type="protein sequence ID" value="ENSOANP00000008746.3"/>
    <property type="gene ID" value="ENSOANG00000005504.4"/>
</dbReference>
<evidence type="ECO:0000256" key="3">
    <source>
        <dbReference type="ARBA" id="ARBA00023157"/>
    </source>
</evidence>
<organism evidence="6 7">
    <name type="scientific">Ornithorhynchus anatinus</name>
    <name type="common">Duckbill platypus</name>
    <dbReference type="NCBI Taxonomy" id="9258"/>
    <lineage>
        <taxon>Eukaryota</taxon>
        <taxon>Metazoa</taxon>
        <taxon>Chordata</taxon>
        <taxon>Craniata</taxon>
        <taxon>Vertebrata</taxon>
        <taxon>Euteleostomi</taxon>
        <taxon>Mammalia</taxon>
        <taxon>Monotremata</taxon>
        <taxon>Ornithorhynchidae</taxon>
        <taxon>Ornithorhynchus</taxon>
    </lineage>
</organism>
<dbReference type="GO" id="GO:0005758">
    <property type="term" value="C:mitochondrial intermembrane space"/>
    <property type="evidence" value="ECO:0007669"/>
    <property type="project" value="UniProtKB-SubCell"/>
</dbReference>
<dbReference type="Proteomes" id="UP000002279">
    <property type="component" value="Chromosome 7"/>
</dbReference>
<comment type="subcellular location">
    <subcellularLocation>
        <location evidence="1">Mitochondrion intermembrane space</location>
    </subcellularLocation>
</comment>
<gene>
    <name evidence="6" type="primary">CHCHD7</name>
</gene>
<evidence type="ECO:0000256" key="2">
    <source>
        <dbReference type="ARBA" id="ARBA00023128"/>
    </source>
</evidence>
<dbReference type="PROSITE" id="PS51808">
    <property type="entry name" value="CHCH"/>
    <property type="match status" value="1"/>
</dbReference>
<dbReference type="InParanoid" id="F6X6D6"/>
<dbReference type="GO" id="GO:0033108">
    <property type="term" value="P:mitochondrial respiratory chain complex assembly"/>
    <property type="evidence" value="ECO:0000318"/>
    <property type="project" value="GO_Central"/>
</dbReference>
<reference evidence="6" key="3">
    <citation type="submission" date="2025-09" db="UniProtKB">
        <authorList>
            <consortium name="Ensembl"/>
        </authorList>
    </citation>
    <scope>IDENTIFICATION</scope>
    <source>
        <strain evidence="6">Glennie</strain>
    </source>
</reference>
<reference evidence="6" key="2">
    <citation type="submission" date="2025-08" db="UniProtKB">
        <authorList>
            <consortium name="Ensembl"/>
        </authorList>
    </citation>
    <scope>IDENTIFICATION</scope>
    <source>
        <strain evidence="6">Glennie</strain>
    </source>
</reference>
<evidence type="ECO:0000313" key="6">
    <source>
        <dbReference type="Ensembl" id="ENSOANP00000008746.3"/>
    </source>
</evidence>
<dbReference type="GO" id="GO:0005739">
    <property type="term" value="C:mitochondrion"/>
    <property type="evidence" value="ECO:0000318"/>
    <property type="project" value="GO_Central"/>
</dbReference>
<accession>F6X6D6</accession>
<proteinExistence type="inferred from homology"/>
<name>F6X6D6_ORNAN</name>
<dbReference type="eggNOG" id="KOG4618">
    <property type="taxonomic scope" value="Eukaryota"/>
</dbReference>
<dbReference type="STRING" id="9258.ENSOANP00000008746"/>
<dbReference type="OMA" id="QELSYKC"/>
<dbReference type="PANTHER" id="PTHR46811:SF1">
    <property type="entry name" value="COILED-COIL-HELIX-COILED-COIL-HELIX DOMAIN-CONTAINING PROTEIN 7"/>
    <property type="match status" value="1"/>
</dbReference>
<evidence type="ECO:0000313" key="7">
    <source>
        <dbReference type="Proteomes" id="UP000002279"/>
    </source>
</evidence>
<keyword evidence="7" id="KW-1185">Reference proteome</keyword>